<gene>
    <name evidence="3" type="ORF">BP01DRAFT_365599</name>
</gene>
<keyword evidence="4" id="KW-1185">Reference proteome</keyword>
<feature type="compositionally biased region" description="Basic and acidic residues" evidence="1">
    <location>
        <begin position="117"/>
        <end position="165"/>
    </location>
</feature>
<feature type="compositionally biased region" description="Basic and acidic residues" evidence="1">
    <location>
        <begin position="91"/>
        <end position="110"/>
    </location>
</feature>
<dbReference type="Proteomes" id="UP000248349">
    <property type="component" value="Unassembled WGS sequence"/>
</dbReference>
<dbReference type="EMBL" id="KZ821231">
    <property type="protein sequence ID" value="PYH45531.1"/>
    <property type="molecule type" value="Genomic_DNA"/>
</dbReference>
<sequence length="350" mass="41707">MPLHLLGKKSWNVYNQENIARVRRDEAQAKAREEEEERRMQEVDAERRIKILRGERPSTPIPPPPEPSVALTDKHKHYPEDAASRRKRRRLAGENDTDRDIRIAHEDAKRAIATQDQRARLRSSDAPLHDSSGHIDLFPAEKARKPVEKNTEAEKESSKRQREFEDQYTMRFSNAAGFRQSVTQTLWYSSSRVDAEASESMPSKDVWGNEDPLRREREKARMDANDPLAAMKKGVQQLRSVERERNRWNEERKRELEELKSTKDSRSRRRRRRSPSLNSLEDFRLDASPDGRQKHHDRSSPRRHRHHHHHHHRKDRSRERSHRRDSHSKTESHHRRHDRRRPAMPQIERD</sequence>
<dbReference type="InterPro" id="IPR019339">
    <property type="entry name" value="CIR_N_dom"/>
</dbReference>
<feature type="compositionally biased region" description="Basic and acidic residues" evidence="1">
    <location>
        <begin position="211"/>
        <end position="224"/>
    </location>
</feature>
<evidence type="ECO:0000313" key="3">
    <source>
        <dbReference type="EMBL" id="PYH45531.1"/>
    </source>
</evidence>
<reference evidence="3 4" key="1">
    <citation type="submission" date="2016-12" db="EMBL/GenBank/DDBJ databases">
        <title>The genomes of Aspergillus section Nigri reveals drivers in fungal speciation.</title>
        <authorList>
            <consortium name="DOE Joint Genome Institute"/>
            <person name="Vesth T.C."/>
            <person name="Nybo J."/>
            <person name="Theobald S."/>
            <person name="Brandl J."/>
            <person name="Frisvad J.C."/>
            <person name="Nielsen K.F."/>
            <person name="Lyhne E.K."/>
            <person name="Kogle M.E."/>
            <person name="Kuo A."/>
            <person name="Riley R."/>
            <person name="Clum A."/>
            <person name="Nolan M."/>
            <person name="Lipzen A."/>
            <person name="Salamov A."/>
            <person name="Henrissat B."/>
            <person name="Wiebenga A."/>
            <person name="De Vries R.P."/>
            <person name="Grigoriev I.V."/>
            <person name="Mortensen U.H."/>
            <person name="Andersen M.R."/>
            <person name="Baker S.E."/>
        </authorList>
    </citation>
    <scope>NUCLEOTIDE SEQUENCE [LARGE SCALE GENOMIC DNA]</scope>
    <source>
        <strain evidence="3 4">JOP 1030-1</strain>
    </source>
</reference>
<feature type="compositionally biased region" description="Basic and acidic residues" evidence="1">
    <location>
        <begin position="240"/>
        <end position="265"/>
    </location>
</feature>
<name>A0A318ZDF1_9EURO</name>
<feature type="region of interest" description="Disordered" evidence="1">
    <location>
        <begin position="23"/>
        <end position="166"/>
    </location>
</feature>
<organism evidence="3 4">
    <name type="scientific">Aspergillus saccharolyticus JOP 1030-1</name>
    <dbReference type="NCBI Taxonomy" id="1450539"/>
    <lineage>
        <taxon>Eukaryota</taxon>
        <taxon>Fungi</taxon>
        <taxon>Dikarya</taxon>
        <taxon>Ascomycota</taxon>
        <taxon>Pezizomycotina</taxon>
        <taxon>Eurotiomycetes</taxon>
        <taxon>Eurotiomycetidae</taxon>
        <taxon>Eurotiales</taxon>
        <taxon>Aspergillaceae</taxon>
        <taxon>Aspergillus</taxon>
        <taxon>Aspergillus subgen. Circumdati</taxon>
    </lineage>
</organism>
<feature type="compositionally biased region" description="Basic residues" evidence="1">
    <location>
        <begin position="293"/>
        <end position="342"/>
    </location>
</feature>
<protein>
    <recommendedName>
        <fullName evidence="2">CBF1-interacting co-repressor CIR N-terminal domain-containing protein</fullName>
    </recommendedName>
</protein>
<dbReference type="GeneID" id="37077596"/>
<dbReference type="RefSeq" id="XP_025431513.1">
    <property type="nucleotide sequence ID" value="XM_025576367.1"/>
</dbReference>
<evidence type="ECO:0000313" key="4">
    <source>
        <dbReference type="Proteomes" id="UP000248349"/>
    </source>
</evidence>
<feature type="region of interest" description="Disordered" evidence="1">
    <location>
        <begin position="191"/>
        <end position="350"/>
    </location>
</feature>
<dbReference type="Pfam" id="PF10197">
    <property type="entry name" value="Cir_N"/>
    <property type="match status" value="1"/>
</dbReference>
<dbReference type="STRING" id="1450539.A0A318ZDF1"/>
<proteinExistence type="predicted"/>
<feature type="compositionally biased region" description="Basic and acidic residues" evidence="1">
    <location>
        <begin position="23"/>
        <end position="56"/>
    </location>
</feature>
<dbReference type="SMART" id="SM01083">
    <property type="entry name" value="Cir_N"/>
    <property type="match status" value="1"/>
</dbReference>
<feature type="compositionally biased region" description="Basic and acidic residues" evidence="1">
    <location>
        <begin position="281"/>
        <end position="292"/>
    </location>
</feature>
<dbReference type="AlphaFoldDB" id="A0A318ZDF1"/>
<feature type="domain" description="CBF1-interacting co-repressor CIR N-terminal" evidence="2">
    <location>
        <begin position="10"/>
        <end position="46"/>
    </location>
</feature>
<evidence type="ECO:0000256" key="1">
    <source>
        <dbReference type="SAM" id="MobiDB-lite"/>
    </source>
</evidence>
<dbReference type="PANTHER" id="PTHR22093">
    <property type="entry name" value="LEUKOCYTE RECEPTOR CLUSTER LRC MEMBER 1"/>
    <property type="match status" value="1"/>
</dbReference>
<accession>A0A318ZDF1</accession>
<evidence type="ECO:0000259" key="2">
    <source>
        <dbReference type="SMART" id="SM01083"/>
    </source>
</evidence>
<dbReference type="PANTHER" id="PTHR22093:SF0">
    <property type="entry name" value="LEUKOCYTE RECEPTOR CLUSTER MEMBER 1"/>
    <property type="match status" value="1"/>
</dbReference>
<dbReference type="OrthoDB" id="2159131at2759"/>
<dbReference type="InterPro" id="IPR039875">
    <property type="entry name" value="LENG1-like"/>
</dbReference>